<sequence length="150" mass="16625">MDREEWMYKIPRVSNDMAFLVHVKKFVAAVKNHRLCLGREPSICPCNSYKNKLLQKDNVVQSHLIRHGYVKDYTIWKYHGEEADLSATGASRGNSSTVNDGGQQPSASMGGDSENHDYINIQDLLKEMADDNDGGGGDGEQIDVLGPKDA</sequence>
<evidence type="ECO:0000313" key="3">
    <source>
        <dbReference type="EMBL" id="AGT17031.1"/>
    </source>
</evidence>
<protein>
    <recommendedName>
        <fullName evidence="2">Transposase-associated domain-containing protein</fullName>
    </recommendedName>
</protein>
<gene>
    <name evidence="3" type="ORF">SHCRBa_089_D15_F_50</name>
</gene>
<evidence type="ECO:0000259" key="2">
    <source>
        <dbReference type="Pfam" id="PF13963"/>
    </source>
</evidence>
<dbReference type="EMBL" id="KF184972">
    <property type="protein sequence ID" value="AGT17031.1"/>
    <property type="molecule type" value="Genomic_DNA"/>
</dbReference>
<dbReference type="Pfam" id="PF13963">
    <property type="entry name" value="Transpos_assoc"/>
    <property type="match status" value="1"/>
</dbReference>
<feature type="compositionally biased region" description="Polar residues" evidence="1">
    <location>
        <begin position="88"/>
        <end position="107"/>
    </location>
</feature>
<feature type="region of interest" description="Disordered" evidence="1">
    <location>
        <begin position="86"/>
        <end position="150"/>
    </location>
</feature>
<evidence type="ECO:0000256" key="1">
    <source>
        <dbReference type="SAM" id="MobiDB-lite"/>
    </source>
</evidence>
<proteinExistence type="predicted"/>
<reference evidence="3" key="1">
    <citation type="submission" date="2013-05" db="EMBL/GenBank/DDBJ databases">
        <title>Building the sugarcane genome for biotechnology and identifying evolutionary trends.</title>
        <authorList>
            <person name="De Setta N."/>
            <person name="Monteiro-Vitorello C.B."/>
            <person name="Metcalfe C.J."/>
            <person name="Cruz G.M.Q."/>
            <person name="Del Bem L.E."/>
            <person name="Vicentini R."/>
            <person name="Nogueira F.T.S."/>
            <person name="Campos R.A."/>
            <person name="Nunes S.L."/>
            <person name="Turrini P.C.G."/>
            <person name="Vieira A.P."/>
            <person name="Cruz E.A.O."/>
            <person name="Correa T.C.S."/>
            <person name="Hotta C.T."/>
            <person name="de Mello-Varani A."/>
            <person name="Vautrin S."/>
            <person name="Trindade A.S."/>
            <person name="Vilela M.M."/>
            <person name="Horta C.L."/>
            <person name="Sato P.M."/>
            <person name="de Andrade R.F."/>
            <person name="Nishiyama M.Y."/>
            <person name="Cardoso-Silva C.B."/>
            <person name="Scortecci K.C."/>
            <person name="Garcia A.A.F."/>
            <person name="Carneiro M.S."/>
            <person name="Kim C."/>
            <person name="Paterson A.H."/>
            <person name="Berges H."/>
            <person name="D'Hont A."/>
            <person name="de-Souza A.P."/>
            <person name="Souza G.M."/>
            <person name="Vincentz M."/>
            <person name="Kitajima J.P."/>
            <person name="Van Sluys M.-A."/>
        </authorList>
    </citation>
    <scope>NUCLEOTIDE SEQUENCE</scope>
</reference>
<name>A0A059Q362_9POAL</name>
<accession>A0A059Q362</accession>
<feature type="domain" description="Transposase-associated" evidence="2">
    <location>
        <begin position="5"/>
        <end position="81"/>
    </location>
</feature>
<dbReference type="AlphaFoldDB" id="A0A059Q362"/>
<organism evidence="3">
    <name type="scientific">Saccharum hybrid cultivar R570</name>
    <dbReference type="NCBI Taxonomy" id="131158"/>
    <lineage>
        <taxon>Eukaryota</taxon>
        <taxon>Viridiplantae</taxon>
        <taxon>Streptophyta</taxon>
        <taxon>Embryophyta</taxon>
        <taxon>Tracheophyta</taxon>
        <taxon>Spermatophyta</taxon>
        <taxon>Magnoliopsida</taxon>
        <taxon>Liliopsida</taxon>
        <taxon>Poales</taxon>
        <taxon>Poaceae</taxon>
        <taxon>PACMAD clade</taxon>
        <taxon>Panicoideae</taxon>
        <taxon>Andropogonodae</taxon>
        <taxon>Andropogoneae</taxon>
        <taxon>Saccharinae</taxon>
        <taxon>Saccharum</taxon>
        <taxon>Saccharum officinarum species complex</taxon>
    </lineage>
</organism>
<dbReference type="InterPro" id="IPR029480">
    <property type="entry name" value="Transpos_assoc"/>
</dbReference>